<proteinExistence type="predicted"/>
<reference evidence="1" key="1">
    <citation type="journal article" date="2020" name="Nature">
        <title>Giant virus diversity and host interactions through global metagenomics.</title>
        <authorList>
            <person name="Schulz F."/>
            <person name="Roux S."/>
            <person name="Paez-Espino D."/>
            <person name="Jungbluth S."/>
            <person name="Walsh D.A."/>
            <person name="Denef V.J."/>
            <person name="McMahon K.D."/>
            <person name="Konstantinidis K.T."/>
            <person name="Eloe-Fadrosh E.A."/>
            <person name="Kyrpides N.C."/>
            <person name="Woyke T."/>
        </authorList>
    </citation>
    <scope>NUCLEOTIDE SEQUENCE</scope>
    <source>
        <strain evidence="1">GVMAG-M-3300027708-20</strain>
    </source>
</reference>
<dbReference type="AlphaFoldDB" id="A0A6C0JJG7"/>
<dbReference type="EMBL" id="MN740389">
    <property type="protein sequence ID" value="QHU03928.1"/>
    <property type="molecule type" value="Genomic_DNA"/>
</dbReference>
<organism evidence="1">
    <name type="scientific">viral metagenome</name>
    <dbReference type="NCBI Taxonomy" id="1070528"/>
    <lineage>
        <taxon>unclassified sequences</taxon>
        <taxon>metagenomes</taxon>
        <taxon>organismal metagenomes</taxon>
    </lineage>
</organism>
<name>A0A6C0JJG7_9ZZZZ</name>
<accession>A0A6C0JJG7</accession>
<sequence>MWKSFFLSMFLQSRRFIYTFNNAYSYSDFLSDGKNRYVSNYIGDGCDNRYNYSSKDLDNEVLINITKFNIQAELLRKLENNFTSTPDKLKHIEQYDKIFKDSSIASNLNEGDLYKDWTIDFDLEKK</sequence>
<protein>
    <submittedName>
        <fullName evidence="1">Uncharacterized protein</fullName>
    </submittedName>
</protein>
<evidence type="ECO:0000313" key="1">
    <source>
        <dbReference type="EMBL" id="QHU03928.1"/>
    </source>
</evidence>